<keyword evidence="1" id="KW-1133">Transmembrane helix</keyword>
<dbReference type="Proteomes" id="UP001526076">
    <property type="component" value="Unassembled WGS sequence"/>
</dbReference>
<evidence type="ECO:0000313" key="3">
    <source>
        <dbReference type="Proteomes" id="UP001526076"/>
    </source>
</evidence>
<protein>
    <submittedName>
        <fullName evidence="2">Uncharacterized protein</fullName>
    </submittedName>
</protein>
<feature type="transmembrane region" description="Helical" evidence="1">
    <location>
        <begin position="25"/>
        <end position="43"/>
    </location>
</feature>
<keyword evidence="3" id="KW-1185">Reference proteome</keyword>
<organism evidence="2 3">
    <name type="scientific">Streptococcus anginosus</name>
    <dbReference type="NCBI Taxonomy" id="1328"/>
    <lineage>
        <taxon>Bacteria</taxon>
        <taxon>Bacillati</taxon>
        <taxon>Bacillota</taxon>
        <taxon>Bacilli</taxon>
        <taxon>Lactobacillales</taxon>
        <taxon>Streptococcaceae</taxon>
        <taxon>Streptococcus</taxon>
        <taxon>Streptococcus anginosus group</taxon>
    </lineage>
</organism>
<reference evidence="2 3" key="1">
    <citation type="submission" date="2022-10" db="EMBL/GenBank/DDBJ databases">
        <title>Comparative genomic study of S. anginosus.</title>
        <authorList>
            <person name="Prasad A."/>
            <person name="Ene A."/>
            <person name="Jablonska S."/>
            <person name="Du J."/>
            <person name="Wolfe A.J."/>
            <person name="Putonti C."/>
        </authorList>
    </citation>
    <scope>NUCLEOTIDE SEQUENCE [LARGE SCALE GENOMIC DNA]</scope>
    <source>
        <strain evidence="2 3">UMB9231</strain>
    </source>
</reference>
<evidence type="ECO:0000256" key="1">
    <source>
        <dbReference type="SAM" id="Phobius"/>
    </source>
</evidence>
<sequence>MSVQDIIKKSVLQSENFTTQNIRKIVATLLLAIALGAFIYFVYQRFFTGVVYSRSFAMTLVGMSILTAMVTLAISSNIWYGRGAVYRSLSYSG</sequence>
<accession>A0ABT3E9D4</accession>
<dbReference type="EMBL" id="JAPAHU010000007">
    <property type="protein sequence ID" value="MCW1041878.1"/>
    <property type="molecule type" value="Genomic_DNA"/>
</dbReference>
<evidence type="ECO:0000313" key="2">
    <source>
        <dbReference type="EMBL" id="MCW1041878.1"/>
    </source>
</evidence>
<proteinExistence type="predicted"/>
<comment type="caution">
    <text evidence="2">The sequence shown here is derived from an EMBL/GenBank/DDBJ whole genome shotgun (WGS) entry which is preliminary data.</text>
</comment>
<gene>
    <name evidence="2" type="ORF">OJ597_05305</name>
</gene>
<keyword evidence="1" id="KW-0812">Transmembrane</keyword>
<keyword evidence="1" id="KW-0472">Membrane</keyword>
<feature type="transmembrane region" description="Helical" evidence="1">
    <location>
        <begin position="55"/>
        <end position="80"/>
    </location>
</feature>
<name>A0ABT3E9D4_STRAP</name>